<dbReference type="RefSeq" id="WP_219670813.1">
    <property type="nucleotide sequence ID" value="NZ_WTFF01000303.1"/>
</dbReference>
<dbReference type="Proteomes" id="UP000812013">
    <property type="component" value="Unassembled WGS sequence"/>
</dbReference>
<keyword evidence="2" id="KW-1185">Reference proteome</keyword>
<gene>
    <name evidence="1" type="ORF">GPJ59_29255</name>
</gene>
<protein>
    <submittedName>
        <fullName evidence="1">Uncharacterized protein</fullName>
    </submittedName>
</protein>
<name>A0ABS6ZDJ8_9ACTN</name>
<evidence type="ECO:0000313" key="2">
    <source>
        <dbReference type="Proteomes" id="UP000812013"/>
    </source>
</evidence>
<evidence type="ECO:0000313" key="1">
    <source>
        <dbReference type="EMBL" id="MBW5485845.1"/>
    </source>
</evidence>
<reference evidence="1 2" key="1">
    <citation type="submission" date="2019-12" db="EMBL/GenBank/DDBJ databases">
        <title>Genome sequence of Streptomyces bambusae.</title>
        <authorList>
            <person name="Bansal K."/>
            <person name="Choksket S."/>
            <person name="Korpole S."/>
            <person name="Patil P.B."/>
        </authorList>
    </citation>
    <scope>NUCLEOTIDE SEQUENCE [LARGE SCALE GENOMIC DNA]</scope>
    <source>
        <strain evidence="1 2">SK60</strain>
    </source>
</reference>
<comment type="caution">
    <text evidence="1">The sequence shown here is derived from an EMBL/GenBank/DDBJ whole genome shotgun (WGS) entry which is preliminary data.</text>
</comment>
<accession>A0ABS6ZDJ8</accession>
<dbReference type="EMBL" id="WTFF01000303">
    <property type="protein sequence ID" value="MBW5485845.1"/>
    <property type="molecule type" value="Genomic_DNA"/>
</dbReference>
<proteinExistence type="predicted"/>
<organism evidence="1 2">
    <name type="scientific">Streptomyces bambusae</name>
    <dbReference type="NCBI Taxonomy" id="1550616"/>
    <lineage>
        <taxon>Bacteria</taxon>
        <taxon>Bacillati</taxon>
        <taxon>Actinomycetota</taxon>
        <taxon>Actinomycetes</taxon>
        <taxon>Kitasatosporales</taxon>
        <taxon>Streptomycetaceae</taxon>
        <taxon>Streptomyces</taxon>
    </lineage>
</organism>
<sequence>MTARELVETVVRELGCVLPEGEVDLAGALSLLGAADDPVTRRLVSLLAVDHWYDSRRLWELVPSSPGARFAEAFGAYAEWYREALGRAGVGGAGGEQQA</sequence>